<dbReference type="InterPro" id="IPR010920">
    <property type="entry name" value="LSM_dom_sf"/>
</dbReference>
<organism evidence="12 13">
    <name type="scientific">Dissulfurirhabdus thermomarina</name>
    <dbReference type="NCBI Taxonomy" id="1765737"/>
    <lineage>
        <taxon>Bacteria</taxon>
        <taxon>Deltaproteobacteria</taxon>
        <taxon>Dissulfurirhabdaceae</taxon>
        <taxon>Dissulfurirhabdus</taxon>
    </lineage>
</organism>
<feature type="region of interest" description="Disordered" evidence="7">
    <location>
        <begin position="348"/>
        <end position="368"/>
    </location>
</feature>
<name>A0A6N9TRJ1_DISTH</name>
<feature type="transmembrane region" description="Helical" evidence="8">
    <location>
        <begin position="132"/>
        <end position="154"/>
    </location>
</feature>
<dbReference type="Proteomes" id="UP000469346">
    <property type="component" value="Unassembled WGS sequence"/>
</dbReference>
<feature type="transmembrane region" description="Helical" evidence="8">
    <location>
        <begin position="58"/>
        <end position="78"/>
    </location>
</feature>
<keyword evidence="6 8" id="KW-0472">Membrane</keyword>
<feature type="transmembrane region" description="Helical" evidence="8">
    <location>
        <begin position="160"/>
        <end position="178"/>
    </location>
</feature>
<evidence type="ECO:0000259" key="11">
    <source>
        <dbReference type="Pfam" id="PF21088"/>
    </source>
</evidence>
<dbReference type="InterPro" id="IPR011066">
    <property type="entry name" value="MscS_channel_C_sf"/>
</dbReference>
<comment type="similarity">
    <text evidence="2">Belongs to the MscS (TC 1.A.23) family.</text>
</comment>
<dbReference type="Gene3D" id="2.30.30.60">
    <property type="match status" value="1"/>
</dbReference>
<accession>A0A6N9TRJ1</accession>
<dbReference type="SUPFAM" id="SSF82689">
    <property type="entry name" value="Mechanosensitive channel protein MscS (YggB), C-terminal domain"/>
    <property type="match status" value="1"/>
</dbReference>
<dbReference type="EMBL" id="JAAGRR010000114">
    <property type="protein sequence ID" value="NDY43050.1"/>
    <property type="molecule type" value="Genomic_DNA"/>
</dbReference>
<evidence type="ECO:0000256" key="6">
    <source>
        <dbReference type="ARBA" id="ARBA00023136"/>
    </source>
</evidence>
<dbReference type="SUPFAM" id="SSF82861">
    <property type="entry name" value="Mechanosensitive channel protein MscS (YggB), transmembrane region"/>
    <property type="match status" value="1"/>
</dbReference>
<dbReference type="GO" id="GO:0008381">
    <property type="term" value="F:mechanosensitive monoatomic ion channel activity"/>
    <property type="evidence" value="ECO:0007669"/>
    <property type="project" value="InterPro"/>
</dbReference>
<proteinExistence type="inferred from homology"/>
<feature type="domain" description="Mechanosensitive ion channel transmembrane helices 2/3" evidence="11">
    <location>
        <begin position="138"/>
        <end position="179"/>
    </location>
</feature>
<keyword evidence="13" id="KW-1185">Reference proteome</keyword>
<dbReference type="InterPro" id="IPR045275">
    <property type="entry name" value="MscS_archaea/bacteria_type"/>
</dbReference>
<evidence type="ECO:0000256" key="8">
    <source>
        <dbReference type="SAM" id="Phobius"/>
    </source>
</evidence>
<dbReference type="Pfam" id="PF21088">
    <property type="entry name" value="MS_channel_1st"/>
    <property type="match status" value="1"/>
</dbReference>
<dbReference type="InterPro" id="IPR023408">
    <property type="entry name" value="MscS_beta-dom_sf"/>
</dbReference>
<keyword evidence="4 8" id="KW-0812">Transmembrane</keyword>
<dbReference type="Pfam" id="PF00924">
    <property type="entry name" value="MS_channel_2nd"/>
    <property type="match status" value="1"/>
</dbReference>
<feature type="domain" description="Mechanosensitive ion channel MscS" evidence="9">
    <location>
        <begin position="181"/>
        <end position="246"/>
    </location>
</feature>
<dbReference type="SUPFAM" id="SSF50182">
    <property type="entry name" value="Sm-like ribonucleoproteins"/>
    <property type="match status" value="1"/>
</dbReference>
<dbReference type="GO" id="GO:0005886">
    <property type="term" value="C:plasma membrane"/>
    <property type="evidence" value="ECO:0007669"/>
    <property type="project" value="UniProtKB-SubCell"/>
</dbReference>
<dbReference type="PANTHER" id="PTHR30221">
    <property type="entry name" value="SMALL-CONDUCTANCE MECHANOSENSITIVE CHANNEL"/>
    <property type="match status" value="1"/>
</dbReference>
<dbReference type="Gene3D" id="3.30.70.100">
    <property type="match status" value="1"/>
</dbReference>
<keyword evidence="3" id="KW-1003">Cell membrane</keyword>
<evidence type="ECO:0000256" key="1">
    <source>
        <dbReference type="ARBA" id="ARBA00004651"/>
    </source>
</evidence>
<dbReference type="InterPro" id="IPR049278">
    <property type="entry name" value="MS_channel_C"/>
</dbReference>
<keyword evidence="5 8" id="KW-1133">Transmembrane helix</keyword>
<evidence type="ECO:0000313" key="13">
    <source>
        <dbReference type="Proteomes" id="UP000469346"/>
    </source>
</evidence>
<evidence type="ECO:0000256" key="2">
    <source>
        <dbReference type="ARBA" id="ARBA00008017"/>
    </source>
</evidence>
<evidence type="ECO:0000259" key="10">
    <source>
        <dbReference type="Pfam" id="PF21082"/>
    </source>
</evidence>
<dbReference type="Gene3D" id="1.10.287.1260">
    <property type="match status" value="1"/>
</dbReference>
<dbReference type="InterPro" id="IPR006685">
    <property type="entry name" value="MscS_channel_2nd"/>
</dbReference>
<dbReference type="PANTHER" id="PTHR30221:SF1">
    <property type="entry name" value="SMALL-CONDUCTANCE MECHANOSENSITIVE CHANNEL"/>
    <property type="match status" value="1"/>
</dbReference>
<evidence type="ECO:0000256" key="5">
    <source>
        <dbReference type="ARBA" id="ARBA00022989"/>
    </source>
</evidence>
<evidence type="ECO:0000256" key="3">
    <source>
        <dbReference type="ARBA" id="ARBA00022475"/>
    </source>
</evidence>
<gene>
    <name evidence="12" type="ORF">G3N55_09370</name>
</gene>
<comment type="caution">
    <text evidence="12">The sequence shown here is derived from an EMBL/GenBank/DDBJ whole genome shotgun (WGS) entry which is preliminary data.</text>
</comment>
<evidence type="ECO:0000313" key="12">
    <source>
        <dbReference type="EMBL" id="NDY43050.1"/>
    </source>
</evidence>
<dbReference type="InterPro" id="IPR011014">
    <property type="entry name" value="MscS_channel_TM-2"/>
</dbReference>
<evidence type="ECO:0000256" key="4">
    <source>
        <dbReference type="ARBA" id="ARBA00022692"/>
    </source>
</evidence>
<feature type="compositionally biased region" description="Polar residues" evidence="7">
    <location>
        <begin position="358"/>
        <end position="368"/>
    </location>
</feature>
<dbReference type="InterPro" id="IPR049142">
    <property type="entry name" value="MS_channel_1st"/>
</dbReference>
<comment type="subcellular location">
    <subcellularLocation>
        <location evidence="1">Cell membrane</location>
        <topology evidence="1">Multi-pass membrane protein</topology>
    </subcellularLocation>
</comment>
<sequence length="368" mass="39718">MLEAWETIRAALARHPAAGALVLLAAYLAAAKLADLFLDRVLRRLAGLTPFRFDDRLLAFAHRPLVWTVALLGGLHVAARYAPGPPWGAVLLPLLKSAILVVWWAALVRAVTWASDRRLPAAAAGGKVGVDFLYLVKNVVRVALVVLGLLWLLAIWRVNLTPLFASAGIVGIAVALAAKETLANFFGGLSIFTDRIFQVGDYIILESGERGEVMDIGVRSTRIKTRDDVQVTIPNAILAGSKIINESAPVPRFRIRVPVGVAYGSDIEEVERLLLQVAAANEAVVAEPAPRVRLRAFGDSSLDFELLCWVREPALRGLVVHQLLTAVYRTFAAHGVVIPFPQRDVHLVHETSPPGGPSRTSGKTSSGS</sequence>
<feature type="domain" description="Mechanosensitive ion channel MscS C-terminal" evidence="10">
    <location>
        <begin position="255"/>
        <end position="337"/>
    </location>
</feature>
<evidence type="ECO:0000256" key="7">
    <source>
        <dbReference type="SAM" id="MobiDB-lite"/>
    </source>
</evidence>
<feature type="transmembrane region" description="Helical" evidence="8">
    <location>
        <begin position="20"/>
        <end position="38"/>
    </location>
</feature>
<dbReference type="Pfam" id="PF21082">
    <property type="entry name" value="MS_channel_3rd"/>
    <property type="match status" value="1"/>
</dbReference>
<feature type="transmembrane region" description="Helical" evidence="8">
    <location>
        <begin position="90"/>
        <end position="111"/>
    </location>
</feature>
<dbReference type="AlphaFoldDB" id="A0A6N9TRJ1"/>
<evidence type="ECO:0000259" key="9">
    <source>
        <dbReference type="Pfam" id="PF00924"/>
    </source>
</evidence>
<protein>
    <submittedName>
        <fullName evidence="12">Mechanosensitive ion channel family protein</fullName>
    </submittedName>
</protein>
<reference evidence="12 13" key="1">
    <citation type="submission" date="2020-02" db="EMBL/GenBank/DDBJ databases">
        <title>Comparative genomics of sulfur disproportionating microorganisms.</title>
        <authorList>
            <person name="Ward L.M."/>
            <person name="Bertran E."/>
            <person name="Johnston D.T."/>
        </authorList>
    </citation>
    <scope>NUCLEOTIDE SEQUENCE [LARGE SCALE GENOMIC DNA]</scope>
    <source>
        <strain evidence="12 13">DSM 100025</strain>
    </source>
</reference>